<organism evidence="1">
    <name type="scientific">Chitinibacter mangrovi</name>
    <dbReference type="NCBI Taxonomy" id="3153927"/>
    <lineage>
        <taxon>Bacteria</taxon>
        <taxon>Pseudomonadati</taxon>
        <taxon>Pseudomonadota</taxon>
        <taxon>Betaproteobacteria</taxon>
        <taxon>Neisseriales</taxon>
        <taxon>Chitinibacteraceae</taxon>
        <taxon>Chitinibacter</taxon>
    </lineage>
</organism>
<dbReference type="AlphaFoldDB" id="A0AAU7FEP4"/>
<reference evidence="1" key="1">
    <citation type="submission" date="2024-05" db="EMBL/GenBank/DDBJ databases">
        <authorList>
            <person name="Yang L."/>
            <person name="Pan L."/>
        </authorList>
    </citation>
    <scope>NUCLEOTIDE SEQUENCE</scope>
    <source>
        <strain evidence="1">FCG-7</strain>
    </source>
</reference>
<protein>
    <submittedName>
        <fullName evidence="1">Uncharacterized protein</fullName>
    </submittedName>
</protein>
<name>A0AAU7FEP4_9NEIS</name>
<gene>
    <name evidence="1" type="ORF">ABHF33_06870</name>
</gene>
<evidence type="ECO:0000313" key="1">
    <source>
        <dbReference type="EMBL" id="XBM01983.1"/>
    </source>
</evidence>
<accession>A0AAU7FEP4</accession>
<dbReference type="RefSeq" id="WP_348946230.1">
    <property type="nucleotide sequence ID" value="NZ_CP157355.1"/>
</dbReference>
<dbReference type="EMBL" id="CP157355">
    <property type="protein sequence ID" value="XBM01983.1"/>
    <property type="molecule type" value="Genomic_DNA"/>
</dbReference>
<proteinExistence type="predicted"/>
<dbReference type="KEGG" id="cmav:ABHF33_06870"/>
<sequence length="173" mass="19871">MNNNTLFFRTELGNHELQARTPGFPIKQRQLLFLVDGQKRIEDMLAFNPDIEDLKLRLVKLQEMGLIATEDLKSFAMPSIFDATIQGEPEPVSSNKALPSAKALQNVRRIITMTDQTYLGNKLEFMLTDVFDVLKSTDELQFCIDRWQRAMREAGHSDLADSYMWQIRSALSD</sequence>